<comment type="function">
    <text evidence="7 9">One of the primary rRNA binding proteins, it binds directly near the 3'-end of the 23S rRNA, where it nucleates assembly of the 50S subunit.</text>
</comment>
<evidence type="ECO:0000313" key="11">
    <source>
        <dbReference type="Proteomes" id="UP000732377"/>
    </source>
</evidence>
<dbReference type="AlphaFoldDB" id="A0A953I6B7"/>
<name>A0A953I6B7_SYMTR</name>
<keyword evidence="4 7" id="KW-0689">Ribosomal protein</keyword>
<dbReference type="RefSeq" id="WP_011197190.1">
    <property type="nucleotide sequence ID" value="NZ_JACSIR010000172.1"/>
</dbReference>
<dbReference type="Proteomes" id="UP000732377">
    <property type="component" value="Unassembled WGS sequence"/>
</dbReference>
<evidence type="ECO:0000256" key="9">
    <source>
        <dbReference type="RuleBase" id="RU003906"/>
    </source>
</evidence>
<evidence type="ECO:0000256" key="8">
    <source>
        <dbReference type="RuleBase" id="RU003905"/>
    </source>
</evidence>
<dbReference type="Gene3D" id="2.40.30.10">
    <property type="entry name" value="Translation factors"/>
    <property type="match status" value="1"/>
</dbReference>
<dbReference type="InterPro" id="IPR019927">
    <property type="entry name" value="Ribosomal_uL3_bac/org-type"/>
</dbReference>
<dbReference type="EMBL" id="PIUK01000003">
    <property type="protein sequence ID" value="MBY6274754.1"/>
    <property type="molecule type" value="Genomic_DNA"/>
</dbReference>
<dbReference type="PANTHER" id="PTHR11229">
    <property type="entry name" value="50S RIBOSOMAL PROTEIN L3"/>
    <property type="match status" value="1"/>
</dbReference>
<evidence type="ECO:0000256" key="3">
    <source>
        <dbReference type="ARBA" id="ARBA00022884"/>
    </source>
</evidence>
<evidence type="ECO:0000313" key="10">
    <source>
        <dbReference type="EMBL" id="MBY6274754.1"/>
    </source>
</evidence>
<evidence type="ECO:0000256" key="5">
    <source>
        <dbReference type="ARBA" id="ARBA00023274"/>
    </source>
</evidence>
<dbReference type="PANTHER" id="PTHR11229:SF16">
    <property type="entry name" value="LARGE RIBOSOMAL SUBUNIT PROTEIN UL3C"/>
    <property type="match status" value="1"/>
</dbReference>
<dbReference type="PROSITE" id="PS00474">
    <property type="entry name" value="RIBOSOMAL_L3"/>
    <property type="match status" value="1"/>
</dbReference>
<dbReference type="OMA" id="GKNIPCT"/>
<dbReference type="InterPro" id="IPR009000">
    <property type="entry name" value="Transl_B-barrel_sf"/>
</dbReference>
<dbReference type="HAMAP" id="MF_01325_B">
    <property type="entry name" value="Ribosomal_uL3_B"/>
    <property type="match status" value="1"/>
</dbReference>
<accession>A0A953I6B7</accession>
<comment type="subunit">
    <text evidence="7 9">Part of the 50S ribosomal subunit. Forms a cluster with proteins L14 and L19.</text>
</comment>
<comment type="caution">
    <text evidence="10">The sequence shown here is derived from an EMBL/GenBank/DDBJ whole genome shotgun (WGS) entry which is preliminary data.</text>
</comment>
<dbReference type="SMR" id="A0A953I6B7"/>
<proteinExistence type="inferred from homology"/>
<organism evidence="10 11">
    <name type="scientific">Symbiobacterium thermophilum</name>
    <dbReference type="NCBI Taxonomy" id="2734"/>
    <lineage>
        <taxon>Bacteria</taxon>
        <taxon>Bacillati</taxon>
        <taxon>Bacillota</taxon>
        <taxon>Clostridia</taxon>
        <taxon>Eubacteriales</taxon>
        <taxon>Symbiobacteriaceae</taxon>
        <taxon>Symbiobacterium</taxon>
    </lineage>
</organism>
<reference evidence="10" key="1">
    <citation type="submission" date="2017-11" db="EMBL/GenBank/DDBJ databases">
        <title>Three new genomes from thermophilic consortium.</title>
        <authorList>
            <person name="Quaggio R."/>
            <person name="Amgarten D."/>
            <person name="Setubal J.C."/>
        </authorList>
    </citation>
    <scope>NUCLEOTIDE SEQUENCE</scope>
    <source>
        <strain evidence="10">ZCTH01-B2</strain>
    </source>
</reference>
<dbReference type="SUPFAM" id="SSF50447">
    <property type="entry name" value="Translation proteins"/>
    <property type="match status" value="1"/>
</dbReference>
<evidence type="ECO:0000256" key="1">
    <source>
        <dbReference type="ARBA" id="ARBA00006540"/>
    </source>
</evidence>
<dbReference type="InterPro" id="IPR000597">
    <property type="entry name" value="Ribosomal_uL3"/>
</dbReference>
<dbReference type="GO" id="GO:0022625">
    <property type="term" value="C:cytosolic large ribosomal subunit"/>
    <property type="evidence" value="ECO:0007669"/>
    <property type="project" value="TreeGrafter"/>
</dbReference>
<evidence type="ECO:0000256" key="6">
    <source>
        <dbReference type="ARBA" id="ARBA00035243"/>
    </source>
</evidence>
<dbReference type="Pfam" id="PF00297">
    <property type="entry name" value="Ribosomal_L3"/>
    <property type="match status" value="1"/>
</dbReference>
<dbReference type="Gene3D" id="3.30.160.810">
    <property type="match status" value="1"/>
</dbReference>
<evidence type="ECO:0000256" key="2">
    <source>
        <dbReference type="ARBA" id="ARBA00022730"/>
    </source>
</evidence>
<keyword evidence="5 7" id="KW-0687">Ribonucleoprotein</keyword>
<dbReference type="GO" id="GO:0003735">
    <property type="term" value="F:structural constituent of ribosome"/>
    <property type="evidence" value="ECO:0007669"/>
    <property type="project" value="UniProtKB-UniRule"/>
</dbReference>
<dbReference type="FunFam" id="2.40.30.10:FF:000004">
    <property type="entry name" value="50S ribosomal protein L3"/>
    <property type="match status" value="1"/>
</dbReference>
<keyword evidence="3 7" id="KW-0694">RNA-binding</keyword>
<evidence type="ECO:0000256" key="4">
    <source>
        <dbReference type="ARBA" id="ARBA00022980"/>
    </source>
</evidence>
<sequence length="216" mass="23467">MQKGILGKKLGMTQIFAPDGKIIPVTVVEAGPCVVVQKKTTATDGYNAVQLGFGEIRETLVNKPLKGHFEKHQVKATRYLREFRLDDVESLNVGDVIKADIFAEGELVDVTGISRGKGFAGGVKRWNFNRGPSSHGSKYHRRPGSLGQRRWARVPKGRKLPGRLGGERVTVLGLRVVKVDPEKNLILIKGAVPGAKGSLITIRDSVKAARAKAKAQ</sequence>
<protein>
    <recommendedName>
        <fullName evidence="6 7">Large ribosomal subunit protein uL3</fullName>
    </recommendedName>
</protein>
<dbReference type="FunFam" id="3.30.160.810:FF:000001">
    <property type="entry name" value="50S ribosomal protein L3"/>
    <property type="match status" value="1"/>
</dbReference>
<evidence type="ECO:0000256" key="7">
    <source>
        <dbReference type="HAMAP-Rule" id="MF_01325"/>
    </source>
</evidence>
<dbReference type="NCBIfam" id="TIGR03625">
    <property type="entry name" value="L3_bact"/>
    <property type="match status" value="1"/>
</dbReference>
<dbReference type="GO" id="GO:0019843">
    <property type="term" value="F:rRNA binding"/>
    <property type="evidence" value="ECO:0007669"/>
    <property type="project" value="UniProtKB-UniRule"/>
</dbReference>
<dbReference type="InterPro" id="IPR019926">
    <property type="entry name" value="Ribosomal_uL3_CS"/>
</dbReference>
<comment type="similarity">
    <text evidence="1 7 8">Belongs to the universal ribosomal protein uL3 family.</text>
</comment>
<keyword evidence="2 7" id="KW-0699">rRNA-binding</keyword>
<dbReference type="GO" id="GO:0006412">
    <property type="term" value="P:translation"/>
    <property type="evidence" value="ECO:0007669"/>
    <property type="project" value="UniProtKB-UniRule"/>
</dbReference>
<gene>
    <name evidence="7" type="primary">rplC</name>
    <name evidence="10" type="ORF">CWE10_00850</name>
</gene>